<feature type="signal peptide" evidence="6">
    <location>
        <begin position="1"/>
        <end position="21"/>
    </location>
</feature>
<reference evidence="9" key="1">
    <citation type="submission" date="2024-06" db="EMBL/GenBank/DDBJ databases">
        <authorList>
            <person name="Ryan C."/>
        </authorList>
    </citation>
    <scope>NUCLEOTIDE SEQUENCE [LARGE SCALE GENOMIC DNA]</scope>
</reference>
<evidence type="ECO:0000256" key="3">
    <source>
        <dbReference type="ARBA" id="ARBA00023125"/>
    </source>
</evidence>
<evidence type="ECO:0000256" key="2">
    <source>
        <dbReference type="ARBA" id="ARBA00023015"/>
    </source>
</evidence>
<keyword evidence="2" id="KW-0805">Transcription regulation</keyword>
<dbReference type="GO" id="GO:0005634">
    <property type="term" value="C:nucleus"/>
    <property type="evidence" value="ECO:0007669"/>
    <property type="project" value="UniProtKB-SubCell"/>
</dbReference>
<keyword evidence="5" id="KW-0539">Nucleus</keyword>
<dbReference type="Pfam" id="PF02362">
    <property type="entry name" value="B3"/>
    <property type="match status" value="1"/>
</dbReference>
<proteinExistence type="predicted"/>
<dbReference type="Proteomes" id="UP001497457">
    <property type="component" value="Chromosome 29rd"/>
</dbReference>
<dbReference type="InterPro" id="IPR039218">
    <property type="entry name" value="REM_fam"/>
</dbReference>
<feature type="chain" id="PRO_5044789907" description="TF-B3 domain-containing protein" evidence="6">
    <location>
        <begin position="22"/>
        <end position="170"/>
    </location>
</feature>
<evidence type="ECO:0000256" key="1">
    <source>
        <dbReference type="ARBA" id="ARBA00004123"/>
    </source>
</evidence>
<dbReference type="SUPFAM" id="SSF101936">
    <property type="entry name" value="DNA-binding pseudobarrel domain"/>
    <property type="match status" value="1"/>
</dbReference>
<evidence type="ECO:0000259" key="7">
    <source>
        <dbReference type="PROSITE" id="PS50863"/>
    </source>
</evidence>
<keyword evidence="9" id="KW-1185">Reference proteome</keyword>
<accession>A0ABC9CDB0</accession>
<sequence length="170" mass="19228">MEGVSFIYVFQLLQALATAFCDAIGLREPCTITLRTSRDGIKSWLVHAVPYKASSYRFVQGWRQFCQENCLNEGDICTFNVIETTLWNVAITRHNQKMDQFCYGTPKSSSRDAQKRPQGSMTCLKKARAKTAFEIGPPAWIKMEISASIIENLQLVSSTLSILMLVKSYK</sequence>
<dbReference type="PROSITE" id="PS50863">
    <property type="entry name" value="B3"/>
    <property type="match status" value="1"/>
</dbReference>
<comment type="subcellular location">
    <subcellularLocation>
        <location evidence="1">Nucleus</location>
    </subcellularLocation>
</comment>
<dbReference type="PANTHER" id="PTHR31674">
    <property type="entry name" value="B3 DOMAIN-CONTAINING PROTEIN REM-LIKE 3-RELATED"/>
    <property type="match status" value="1"/>
</dbReference>
<reference evidence="8 9" key="2">
    <citation type="submission" date="2024-10" db="EMBL/GenBank/DDBJ databases">
        <authorList>
            <person name="Ryan C."/>
        </authorList>
    </citation>
    <scope>NUCLEOTIDE SEQUENCE [LARGE SCALE GENOMIC DNA]</scope>
</reference>
<dbReference type="CDD" id="cd10017">
    <property type="entry name" value="B3_DNA"/>
    <property type="match status" value="1"/>
</dbReference>
<gene>
    <name evidence="8" type="ORF">URODEC1_LOCUS73910</name>
</gene>
<name>A0ABC9CDB0_9POAL</name>
<evidence type="ECO:0000256" key="4">
    <source>
        <dbReference type="ARBA" id="ARBA00023163"/>
    </source>
</evidence>
<keyword evidence="3" id="KW-0238">DNA-binding</keyword>
<dbReference type="AlphaFoldDB" id="A0ABC9CDB0"/>
<dbReference type="Gene3D" id="2.40.330.10">
    <property type="entry name" value="DNA-binding pseudobarrel domain"/>
    <property type="match status" value="1"/>
</dbReference>
<organism evidence="8 9">
    <name type="scientific">Urochloa decumbens</name>
    <dbReference type="NCBI Taxonomy" id="240449"/>
    <lineage>
        <taxon>Eukaryota</taxon>
        <taxon>Viridiplantae</taxon>
        <taxon>Streptophyta</taxon>
        <taxon>Embryophyta</taxon>
        <taxon>Tracheophyta</taxon>
        <taxon>Spermatophyta</taxon>
        <taxon>Magnoliopsida</taxon>
        <taxon>Liliopsida</taxon>
        <taxon>Poales</taxon>
        <taxon>Poaceae</taxon>
        <taxon>PACMAD clade</taxon>
        <taxon>Panicoideae</taxon>
        <taxon>Panicodae</taxon>
        <taxon>Paniceae</taxon>
        <taxon>Melinidinae</taxon>
        <taxon>Urochloa</taxon>
    </lineage>
</organism>
<dbReference type="PANTHER" id="PTHR31674:SF86">
    <property type="entry name" value="B3 DOMAIN-CONTAINING PROTEIN OS04G0347400-RELATED"/>
    <property type="match status" value="1"/>
</dbReference>
<evidence type="ECO:0000256" key="5">
    <source>
        <dbReference type="ARBA" id="ARBA00023242"/>
    </source>
</evidence>
<dbReference type="EMBL" id="OZ075139">
    <property type="protein sequence ID" value="CAL5017665.1"/>
    <property type="molecule type" value="Genomic_DNA"/>
</dbReference>
<dbReference type="GO" id="GO:0003677">
    <property type="term" value="F:DNA binding"/>
    <property type="evidence" value="ECO:0007669"/>
    <property type="project" value="UniProtKB-KW"/>
</dbReference>
<evidence type="ECO:0000313" key="8">
    <source>
        <dbReference type="EMBL" id="CAL5017665.1"/>
    </source>
</evidence>
<keyword evidence="6" id="KW-0732">Signal</keyword>
<feature type="domain" description="TF-B3" evidence="7">
    <location>
        <begin position="31"/>
        <end position="95"/>
    </location>
</feature>
<keyword evidence="4" id="KW-0804">Transcription</keyword>
<protein>
    <recommendedName>
        <fullName evidence="7">TF-B3 domain-containing protein</fullName>
    </recommendedName>
</protein>
<dbReference type="InterPro" id="IPR015300">
    <property type="entry name" value="DNA-bd_pseudobarrel_sf"/>
</dbReference>
<evidence type="ECO:0000256" key="6">
    <source>
        <dbReference type="SAM" id="SignalP"/>
    </source>
</evidence>
<evidence type="ECO:0000313" key="9">
    <source>
        <dbReference type="Proteomes" id="UP001497457"/>
    </source>
</evidence>
<dbReference type="InterPro" id="IPR003340">
    <property type="entry name" value="B3_DNA-bd"/>
</dbReference>